<protein>
    <submittedName>
        <fullName evidence="1">Uncharacterized protein</fullName>
    </submittedName>
</protein>
<dbReference type="EMBL" id="JYON01000006">
    <property type="protein sequence ID" value="KJH72361.1"/>
    <property type="molecule type" value="Genomic_DNA"/>
</dbReference>
<evidence type="ECO:0000313" key="2">
    <source>
        <dbReference type="Proteomes" id="UP000032452"/>
    </source>
</evidence>
<dbReference type="RefSeq" id="WP_045054123.1">
    <property type="nucleotide sequence ID" value="NZ_CAWMDP010000038.1"/>
</dbReference>
<evidence type="ECO:0000313" key="1">
    <source>
        <dbReference type="EMBL" id="KJH72361.1"/>
    </source>
</evidence>
<dbReference type="STRING" id="1618023.UH38_08105"/>
<organism evidence="1 2">
    <name type="scientific">Aliterella atlantica CENA595</name>
    <dbReference type="NCBI Taxonomy" id="1618023"/>
    <lineage>
        <taxon>Bacteria</taxon>
        <taxon>Bacillati</taxon>
        <taxon>Cyanobacteriota</taxon>
        <taxon>Cyanophyceae</taxon>
        <taxon>Chroococcidiopsidales</taxon>
        <taxon>Aliterellaceae</taxon>
        <taxon>Aliterella</taxon>
    </lineage>
</organism>
<keyword evidence="2" id="KW-1185">Reference proteome</keyword>
<dbReference type="Proteomes" id="UP000032452">
    <property type="component" value="Unassembled WGS sequence"/>
</dbReference>
<gene>
    <name evidence="1" type="ORF">UH38_08105</name>
</gene>
<accession>A0A0D8ZYT0</accession>
<comment type="caution">
    <text evidence="1">The sequence shown here is derived from an EMBL/GenBank/DDBJ whole genome shotgun (WGS) entry which is preliminary data.</text>
</comment>
<proteinExistence type="predicted"/>
<dbReference type="AlphaFoldDB" id="A0A0D8ZYT0"/>
<name>A0A0D8ZYT0_9CYAN</name>
<reference evidence="1 2" key="1">
    <citation type="submission" date="2015-02" db="EMBL/GenBank/DDBJ databases">
        <title>Draft genome of a novel marine cyanobacterium (Chroococcales) isolated from South Atlantic Ocean.</title>
        <authorList>
            <person name="Rigonato J."/>
            <person name="Alvarenga D.O."/>
            <person name="Branco L.H."/>
            <person name="Varani A.M."/>
            <person name="Brandini F.P."/>
            <person name="Fiore M.F."/>
        </authorList>
    </citation>
    <scope>NUCLEOTIDE SEQUENCE [LARGE SCALE GENOMIC DNA]</scope>
    <source>
        <strain evidence="1 2">CENA595</strain>
    </source>
</reference>
<sequence length="177" mass="20315">MHIIRLPNGEYINLAFVRRVQVEVREERSVAVIGWHGGGSQVYHGENAQAVIYQLSKLVSLSFGEQAEAIAQEIFNTFYPDSTPPRDLPPKDGMAISNARSGLINLLIEHKPELFEKFDLKPYISFKGRNLEFDEEQISESGEKGWITLDGDTEQTYRFRWSDVEKFGLSKHFYLMT</sequence>